<keyword evidence="3" id="KW-0413">Isomerase</keyword>
<dbReference type="SUPFAM" id="SSF55957">
    <property type="entry name" value="Phosphoglucomutase, C-terminal domain"/>
    <property type="match status" value="1"/>
</dbReference>
<dbReference type="InterPro" id="IPR045244">
    <property type="entry name" value="PGM"/>
</dbReference>
<comment type="caution">
    <text evidence="4">The sequence shown here is derived from an EMBL/GenBank/DDBJ whole genome shotgun (WGS) entry which is preliminary data.</text>
</comment>
<dbReference type="GO" id="GO:0005829">
    <property type="term" value="C:cytosol"/>
    <property type="evidence" value="ECO:0007669"/>
    <property type="project" value="TreeGrafter"/>
</dbReference>
<evidence type="ECO:0000256" key="1">
    <source>
        <dbReference type="ARBA" id="ARBA00022723"/>
    </source>
</evidence>
<dbReference type="OrthoDB" id="2291at2759"/>
<dbReference type="GO" id="GO:0004614">
    <property type="term" value="F:phosphoglucomutase activity"/>
    <property type="evidence" value="ECO:0007669"/>
    <property type="project" value="InterPro"/>
</dbReference>
<reference evidence="4" key="2">
    <citation type="journal article" date="2018" name="Environ. Sci. Technol.">
        <title>The Toxicogenome of Hyalella azteca: A Model for Sediment Ecotoxicology and Evolutionary Toxicology.</title>
        <authorList>
            <person name="Poynton H.C."/>
            <person name="Hasenbein S."/>
            <person name="Benoit J.B."/>
            <person name="Sepulveda M.S."/>
            <person name="Poelchau M.F."/>
            <person name="Hughes D.S.T."/>
            <person name="Murali S.C."/>
            <person name="Chen S."/>
            <person name="Glastad K.M."/>
            <person name="Goodisman M.A.D."/>
            <person name="Werren J.H."/>
            <person name="Vineis J.H."/>
            <person name="Bowen J.L."/>
            <person name="Friedrich M."/>
            <person name="Jones J."/>
            <person name="Robertson H.M."/>
            <person name="Feyereisen R."/>
            <person name="Mechler-Hickson A."/>
            <person name="Mathers N."/>
            <person name="Lee C.E."/>
            <person name="Colbourne J.K."/>
            <person name="Biales A."/>
            <person name="Johnston J.S."/>
            <person name="Wellborn G.A."/>
            <person name="Rosendale A.J."/>
            <person name="Cridge A.G."/>
            <person name="Munoz-Torres M.C."/>
            <person name="Bain P.A."/>
            <person name="Manny A.R."/>
            <person name="Major K.M."/>
            <person name="Lambert F.N."/>
            <person name="Vulpe C.D."/>
            <person name="Tuck P."/>
            <person name="Blalock B.J."/>
            <person name="Lin Y.Y."/>
            <person name="Smith M.E."/>
            <person name="Ochoa-Acuna H."/>
            <person name="Chen M.M."/>
            <person name="Childers C.P."/>
            <person name="Qu J."/>
            <person name="Dugan S."/>
            <person name="Lee S.L."/>
            <person name="Chao H."/>
            <person name="Dinh H."/>
            <person name="Han Y."/>
            <person name="Doddapaneni H."/>
            <person name="Worley K.C."/>
            <person name="Muzny D.M."/>
            <person name="Gibbs R.A."/>
            <person name="Richards S."/>
        </authorList>
    </citation>
    <scope>NUCLEOTIDE SEQUENCE</scope>
    <source>
        <strain evidence="4">HAZT.00-mixed</strain>
        <tissue evidence="4">Whole organism</tissue>
    </source>
</reference>
<dbReference type="PANTHER" id="PTHR22573:SF2">
    <property type="entry name" value="PHOSPHOGLUCOMUTASE"/>
    <property type="match status" value="1"/>
</dbReference>
<name>A0A6A0GXQ9_HYAAZ</name>
<evidence type="ECO:0000256" key="3">
    <source>
        <dbReference type="ARBA" id="ARBA00023235"/>
    </source>
</evidence>
<dbReference type="EMBL" id="JQDR03011752">
    <property type="protein sequence ID" value="KAA0192267.1"/>
    <property type="molecule type" value="Genomic_DNA"/>
</dbReference>
<proteinExistence type="predicted"/>
<dbReference type="GO" id="GO:0005975">
    <property type="term" value="P:carbohydrate metabolic process"/>
    <property type="evidence" value="ECO:0007669"/>
    <property type="project" value="InterPro"/>
</dbReference>
<dbReference type="GO" id="GO:0046872">
    <property type="term" value="F:metal ion binding"/>
    <property type="evidence" value="ECO:0007669"/>
    <property type="project" value="UniProtKB-KW"/>
</dbReference>
<dbReference type="Gene3D" id="3.30.310.50">
    <property type="entry name" value="Alpha-D-phosphohexomutase, C-terminal domain"/>
    <property type="match status" value="1"/>
</dbReference>
<keyword evidence="2" id="KW-0460">Magnesium</keyword>
<evidence type="ECO:0008006" key="5">
    <source>
        <dbReference type="Google" id="ProtNLM"/>
    </source>
</evidence>
<organism evidence="4">
    <name type="scientific">Hyalella azteca</name>
    <name type="common">Amphipod</name>
    <dbReference type="NCBI Taxonomy" id="294128"/>
    <lineage>
        <taxon>Eukaryota</taxon>
        <taxon>Metazoa</taxon>
        <taxon>Ecdysozoa</taxon>
        <taxon>Arthropoda</taxon>
        <taxon>Crustacea</taxon>
        <taxon>Multicrustacea</taxon>
        <taxon>Malacostraca</taxon>
        <taxon>Eumalacostraca</taxon>
        <taxon>Peracarida</taxon>
        <taxon>Amphipoda</taxon>
        <taxon>Senticaudata</taxon>
        <taxon>Talitrida</taxon>
        <taxon>Talitroidea</taxon>
        <taxon>Hyalellidae</taxon>
        <taxon>Hyalella</taxon>
    </lineage>
</organism>
<gene>
    <name evidence="4" type="ORF">HAZT_HAZT006504</name>
</gene>
<dbReference type="PANTHER" id="PTHR22573">
    <property type="entry name" value="PHOSPHOHEXOMUTASE FAMILY MEMBER"/>
    <property type="match status" value="1"/>
</dbReference>
<accession>A0A6A0GXQ9</accession>
<keyword evidence="1" id="KW-0479">Metal-binding</keyword>
<reference evidence="4" key="3">
    <citation type="submission" date="2019-06" db="EMBL/GenBank/DDBJ databases">
        <authorList>
            <person name="Poynton C."/>
            <person name="Hasenbein S."/>
            <person name="Benoit J.B."/>
            <person name="Sepulveda M.S."/>
            <person name="Poelchau M.F."/>
            <person name="Murali S.C."/>
            <person name="Chen S."/>
            <person name="Glastad K.M."/>
            <person name="Werren J.H."/>
            <person name="Vineis J.H."/>
            <person name="Bowen J.L."/>
            <person name="Friedrich M."/>
            <person name="Jones J."/>
            <person name="Robertson H.M."/>
            <person name="Feyereisen R."/>
            <person name="Mechler-Hickson A."/>
            <person name="Mathers N."/>
            <person name="Lee C.E."/>
            <person name="Colbourne J.K."/>
            <person name="Biales A."/>
            <person name="Johnston J.S."/>
            <person name="Wellborn G.A."/>
            <person name="Rosendale A.J."/>
            <person name="Cridge A.G."/>
            <person name="Munoz-Torres M.C."/>
            <person name="Bain P.A."/>
            <person name="Manny A.R."/>
            <person name="Major K.M."/>
            <person name="Lambert F.N."/>
            <person name="Vulpe C.D."/>
            <person name="Tuck P."/>
            <person name="Blalock B.J."/>
            <person name="Lin Y.-Y."/>
            <person name="Smith M.E."/>
            <person name="Ochoa-Acuna H."/>
            <person name="Chen M.-J.M."/>
            <person name="Childers C.P."/>
            <person name="Qu J."/>
            <person name="Dugan S."/>
            <person name="Lee S.L."/>
            <person name="Chao H."/>
            <person name="Dinh H."/>
            <person name="Han Y."/>
            <person name="Doddapaneni H."/>
            <person name="Worley K.C."/>
            <person name="Muzny D.M."/>
            <person name="Gibbs R.A."/>
            <person name="Richards S."/>
        </authorList>
    </citation>
    <scope>NUCLEOTIDE SEQUENCE</scope>
    <source>
        <strain evidence="4">HAZT.00-mixed</strain>
        <tissue evidence="4">Whole organism</tissue>
    </source>
</reference>
<dbReference type="InterPro" id="IPR036900">
    <property type="entry name" value="A-D-PHexomutase_C_sf"/>
</dbReference>
<protein>
    <recommendedName>
        <fullName evidence="5">Alpha-D-phosphohexomutase C-terminal domain-containing protein</fullName>
    </recommendedName>
</protein>
<dbReference type="Proteomes" id="UP000711488">
    <property type="component" value="Unassembled WGS sequence"/>
</dbReference>
<sequence length="73" mass="8160">MTDGSRIVYRLSGTGSSGATVRLYVESYERYEDGQEDRYLTDSQTVLRPLLNIALNIAQLKQYTGRDGPTVVT</sequence>
<dbReference type="Pfam" id="PF24947">
    <property type="entry name" value="PGM1_C_vert_fung"/>
    <property type="match status" value="1"/>
</dbReference>
<reference evidence="4" key="1">
    <citation type="submission" date="2014-08" db="EMBL/GenBank/DDBJ databases">
        <authorList>
            <person name="Murali S."/>
            <person name="Richards S."/>
            <person name="Bandaranaike D."/>
            <person name="Bellair M."/>
            <person name="Blankenburg K."/>
            <person name="Chao H."/>
            <person name="Dinh H."/>
            <person name="Doddapaneni H."/>
            <person name="Dugan-Rocha S."/>
            <person name="Elkadiri S."/>
            <person name="Gnanaolivu R."/>
            <person name="Hughes D."/>
            <person name="Lee S."/>
            <person name="Li M."/>
            <person name="Ming W."/>
            <person name="Munidasa M."/>
            <person name="Muniz J."/>
            <person name="Nguyen L."/>
            <person name="Osuji N."/>
            <person name="Pu L.-L."/>
            <person name="Puazo M."/>
            <person name="Skinner E."/>
            <person name="Qu C."/>
            <person name="Quiroz J."/>
            <person name="Raj R."/>
            <person name="Weissenberger G."/>
            <person name="Xin Y."/>
            <person name="Zou X."/>
            <person name="Han Y."/>
            <person name="Worley K."/>
            <person name="Muzny D."/>
            <person name="Gibbs R."/>
        </authorList>
    </citation>
    <scope>NUCLEOTIDE SEQUENCE</scope>
    <source>
        <strain evidence="4">HAZT.00-mixed</strain>
        <tissue evidence="4">Whole organism</tissue>
    </source>
</reference>
<evidence type="ECO:0000256" key="2">
    <source>
        <dbReference type="ARBA" id="ARBA00022842"/>
    </source>
</evidence>
<dbReference type="AlphaFoldDB" id="A0A6A0GXQ9"/>
<evidence type="ECO:0000313" key="4">
    <source>
        <dbReference type="EMBL" id="KAA0192267.1"/>
    </source>
</evidence>